<keyword evidence="3" id="KW-0328">Glycosyltransferase</keyword>
<dbReference type="AlphaFoldDB" id="A0A1T4Q8Y0"/>
<dbReference type="Gene3D" id="3.90.550.10">
    <property type="entry name" value="Spore Coat Polysaccharide Biosynthesis Protein SpsA, Chain A"/>
    <property type="match status" value="1"/>
</dbReference>
<evidence type="ECO:0000313" key="9">
    <source>
        <dbReference type="Proteomes" id="UP000190061"/>
    </source>
</evidence>
<feature type="transmembrane region" description="Helical" evidence="6">
    <location>
        <begin position="373"/>
        <end position="393"/>
    </location>
</feature>
<organism evidence="8 9">
    <name type="scientific">Lysobacter spongiicola DSM 21749</name>
    <dbReference type="NCBI Taxonomy" id="1122188"/>
    <lineage>
        <taxon>Bacteria</taxon>
        <taxon>Pseudomonadati</taxon>
        <taxon>Pseudomonadota</taxon>
        <taxon>Gammaproteobacteria</taxon>
        <taxon>Lysobacterales</taxon>
        <taxon>Lysobacteraceae</taxon>
        <taxon>Novilysobacter</taxon>
    </lineage>
</organism>
<dbReference type="STRING" id="1122188.SAMN02745674_01555"/>
<keyword evidence="2" id="KW-1003">Cell membrane</keyword>
<evidence type="ECO:0000256" key="4">
    <source>
        <dbReference type="ARBA" id="ARBA00022679"/>
    </source>
</evidence>
<keyword evidence="6" id="KW-0812">Transmembrane</keyword>
<evidence type="ECO:0000256" key="5">
    <source>
        <dbReference type="ARBA" id="ARBA00023136"/>
    </source>
</evidence>
<dbReference type="OrthoDB" id="396512at2"/>
<evidence type="ECO:0000259" key="7">
    <source>
        <dbReference type="Pfam" id="PF00535"/>
    </source>
</evidence>
<dbReference type="Proteomes" id="UP000190061">
    <property type="component" value="Unassembled WGS sequence"/>
</dbReference>
<evidence type="ECO:0000256" key="2">
    <source>
        <dbReference type="ARBA" id="ARBA00022475"/>
    </source>
</evidence>
<evidence type="ECO:0000313" key="8">
    <source>
        <dbReference type="EMBL" id="SKA00189.1"/>
    </source>
</evidence>
<dbReference type="EMBL" id="FUXP01000004">
    <property type="protein sequence ID" value="SKA00189.1"/>
    <property type="molecule type" value="Genomic_DNA"/>
</dbReference>
<evidence type="ECO:0000256" key="6">
    <source>
        <dbReference type="SAM" id="Phobius"/>
    </source>
</evidence>
<keyword evidence="9" id="KW-1185">Reference proteome</keyword>
<dbReference type="GO" id="GO:0016757">
    <property type="term" value="F:glycosyltransferase activity"/>
    <property type="evidence" value="ECO:0007669"/>
    <property type="project" value="UniProtKB-KW"/>
</dbReference>
<dbReference type="SUPFAM" id="SSF53448">
    <property type="entry name" value="Nucleotide-diphospho-sugar transferases"/>
    <property type="match status" value="1"/>
</dbReference>
<keyword evidence="5 6" id="KW-0472">Membrane</keyword>
<feature type="domain" description="Glycosyltransferase 2-like" evidence="7">
    <location>
        <begin position="43"/>
        <end position="171"/>
    </location>
</feature>
<dbReference type="PANTHER" id="PTHR43646:SF2">
    <property type="entry name" value="GLYCOSYLTRANSFERASE 2-LIKE DOMAIN-CONTAINING PROTEIN"/>
    <property type="match status" value="1"/>
</dbReference>
<dbReference type="RefSeq" id="WP_078758143.1">
    <property type="nucleotide sequence ID" value="NZ_FUXP01000004.1"/>
</dbReference>
<dbReference type="PANTHER" id="PTHR43646">
    <property type="entry name" value="GLYCOSYLTRANSFERASE"/>
    <property type="match status" value="1"/>
</dbReference>
<comment type="subcellular location">
    <subcellularLocation>
        <location evidence="1">Cell membrane</location>
    </subcellularLocation>
</comment>
<feature type="transmembrane region" description="Helical" evidence="6">
    <location>
        <begin position="400"/>
        <end position="421"/>
    </location>
</feature>
<keyword evidence="4 8" id="KW-0808">Transferase</keyword>
<evidence type="ECO:0000256" key="3">
    <source>
        <dbReference type="ARBA" id="ARBA00022676"/>
    </source>
</evidence>
<gene>
    <name evidence="8" type="ORF">SAMN02745674_01555</name>
</gene>
<feature type="transmembrane region" description="Helical" evidence="6">
    <location>
        <begin position="441"/>
        <end position="460"/>
    </location>
</feature>
<accession>A0A1T4Q8Y0</accession>
<dbReference type="GO" id="GO:0005886">
    <property type="term" value="C:plasma membrane"/>
    <property type="evidence" value="ECO:0007669"/>
    <property type="project" value="UniProtKB-SubCell"/>
</dbReference>
<proteinExistence type="predicted"/>
<dbReference type="Pfam" id="PF00535">
    <property type="entry name" value="Glycos_transf_2"/>
    <property type="match status" value="1"/>
</dbReference>
<dbReference type="InterPro" id="IPR001173">
    <property type="entry name" value="Glyco_trans_2-like"/>
</dbReference>
<evidence type="ECO:0000256" key="1">
    <source>
        <dbReference type="ARBA" id="ARBA00004236"/>
    </source>
</evidence>
<name>A0A1T4Q8Y0_9GAMM</name>
<reference evidence="8 9" key="1">
    <citation type="submission" date="2017-02" db="EMBL/GenBank/DDBJ databases">
        <authorList>
            <person name="Peterson S.W."/>
        </authorList>
    </citation>
    <scope>NUCLEOTIDE SEQUENCE [LARGE SCALE GENOMIC DNA]</scope>
    <source>
        <strain evidence="8 9">DSM 21749</strain>
    </source>
</reference>
<sequence length="487" mass="55293">MAPGTWFMAGPAALHAAAALRRAPDLVVPNPAEDWRLARIDVVVHANRDQATIVHCLASLLRQTSPPRRVLLVDDGGAERDHGSQLAREFARANGLELRVIQRKWSIGKAATLKRQAREFTGDVMLVIDADTVLQSPRYIEQCIYRLYEGAGIASACGLLEPLRPADRKRQSGWPAFRNWLAGDDFVDPLSGGDFLQKGWQAWGDLCGAHVARLQQGLLERGAMVRHGGIPVPSGGAIAWRRRYLKDLFDRYEPVRGDNLTAMEDHFIGLALATEGYRNIRLRHVRARVQCPGPERLPVAAWRETIAQLQGAHYFDALLRTPFRNLRNRWPDWWAARRGQLPERHRWEEQRKVREAYRQPFGEWLTHRSGRPIGTTLLLLAFERVAWPTLLAVLAILGQWWALTVLVAVETGMTLAATAWVAPQHPWRAVLDGLLSTPLRYLALMTSLPAMLWFGLRLWSRRDFQWHAQRAAEGPPRPAARRRRKRL</sequence>
<dbReference type="InterPro" id="IPR029044">
    <property type="entry name" value="Nucleotide-diphossugar_trans"/>
</dbReference>
<protein>
    <submittedName>
        <fullName evidence="8">Glycosyl transferase family 2</fullName>
    </submittedName>
</protein>
<keyword evidence="6" id="KW-1133">Transmembrane helix</keyword>